<protein>
    <submittedName>
        <fullName evidence="1">Uncharacterized protein</fullName>
    </submittedName>
</protein>
<dbReference type="EMBL" id="VSSQ01016761">
    <property type="protein sequence ID" value="MPM58438.1"/>
    <property type="molecule type" value="Genomic_DNA"/>
</dbReference>
<evidence type="ECO:0000313" key="1">
    <source>
        <dbReference type="EMBL" id="MPM58438.1"/>
    </source>
</evidence>
<organism evidence="1">
    <name type="scientific">bioreactor metagenome</name>
    <dbReference type="NCBI Taxonomy" id="1076179"/>
    <lineage>
        <taxon>unclassified sequences</taxon>
        <taxon>metagenomes</taxon>
        <taxon>ecological metagenomes</taxon>
    </lineage>
</organism>
<comment type="caution">
    <text evidence="1">The sequence shown here is derived from an EMBL/GenBank/DDBJ whole genome shotgun (WGS) entry which is preliminary data.</text>
</comment>
<proteinExistence type="predicted"/>
<sequence>MGGEYAAVRYQCQLHPGSLQGCVRLAARAALAPEGAIGHALDFELHLCFALTGVARHDVVAAADAVEPGRLVIERKADGIEQCGLASARGAGDGKQAVVDKRGCGEVDVPLALERVQVLQPQFENSHAAAPCSSWRPCSTCR</sequence>
<dbReference type="AlphaFoldDB" id="A0A645B064"/>
<reference evidence="1" key="1">
    <citation type="submission" date="2019-08" db="EMBL/GenBank/DDBJ databases">
        <authorList>
            <person name="Kucharzyk K."/>
            <person name="Murdoch R.W."/>
            <person name="Higgins S."/>
            <person name="Loffler F."/>
        </authorList>
    </citation>
    <scope>NUCLEOTIDE SEQUENCE</scope>
</reference>
<accession>A0A645B064</accession>
<name>A0A645B064_9ZZZZ</name>
<gene>
    <name evidence="1" type="ORF">SDC9_105269</name>
</gene>